<reference evidence="4" key="1">
    <citation type="journal article" date="2019" name="Int. J. Syst. Evol. Microbiol.">
        <title>The Global Catalogue of Microorganisms (GCM) 10K type strain sequencing project: providing services to taxonomists for standard genome sequencing and annotation.</title>
        <authorList>
            <consortium name="The Broad Institute Genomics Platform"/>
            <consortium name="The Broad Institute Genome Sequencing Center for Infectious Disease"/>
            <person name="Wu L."/>
            <person name="Ma J."/>
        </authorList>
    </citation>
    <scope>NUCLEOTIDE SEQUENCE [LARGE SCALE GENOMIC DNA]</scope>
    <source>
        <strain evidence="4">FCH27</strain>
    </source>
</reference>
<protein>
    <submittedName>
        <fullName evidence="3">Uncharacterized protein</fullName>
    </submittedName>
</protein>
<sequence length="285" mass="29780">MTSHHDELDRLVAAEPAATGSPDLTAIRHAGRRLRTRRRIVTGLASLAVVGAIGVPTALVASGGPEATAPDPAGPASAGQEKTRPRPKDVESRTLEDLLEDTEPSVCGVMACRFVRPAEYTKESGTVVGEVLPMGTFDGGTEVLYVARLRGVDLRTSEDAEVDVLMAGIDDGRTLRRTVWAVQPGTEPGDPDLRLYGGSKAADADGEGHHYGVIGYVAGEHDVVEVTLPDGSTRPVSGSSTGVLPGWTAFYDTGAWVDEWESRADLTYGVPGGPSCSTLTCGSIG</sequence>
<organism evidence="3 4">
    <name type="scientific">Nocardioides astragali</name>
    <dbReference type="NCBI Taxonomy" id="1776736"/>
    <lineage>
        <taxon>Bacteria</taxon>
        <taxon>Bacillati</taxon>
        <taxon>Actinomycetota</taxon>
        <taxon>Actinomycetes</taxon>
        <taxon>Propionibacteriales</taxon>
        <taxon>Nocardioidaceae</taxon>
        <taxon>Nocardioides</taxon>
    </lineage>
</organism>
<keyword evidence="4" id="KW-1185">Reference proteome</keyword>
<proteinExistence type="predicted"/>
<comment type="caution">
    <text evidence="3">The sequence shown here is derived from an EMBL/GenBank/DDBJ whole genome shotgun (WGS) entry which is preliminary data.</text>
</comment>
<evidence type="ECO:0000313" key="4">
    <source>
        <dbReference type="Proteomes" id="UP001596524"/>
    </source>
</evidence>
<keyword evidence="2" id="KW-0812">Transmembrane</keyword>
<feature type="transmembrane region" description="Helical" evidence="2">
    <location>
        <begin position="40"/>
        <end position="61"/>
    </location>
</feature>
<name>A0ABW2N4C9_9ACTN</name>
<evidence type="ECO:0000256" key="1">
    <source>
        <dbReference type="SAM" id="MobiDB-lite"/>
    </source>
</evidence>
<dbReference type="RefSeq" id="WP_255888764.1">
    <property type="nucleotide sequence ID" value="NZ_JAFMZM010000001.1"/>
</dbReference>
<accession>A0ABW2N4C9</accession>
<evidence type="ECO:0000313" key="3">
    <source>
        <dbReference type="EMBL" id="MFC7360707.1"/>
    </source>
</evidence>
<keyword evidence="2" id="KW-1133">Transmembrane helix</keyword>
<dbReference type="Proteomes" id="UP001596524">
    <property type="component" value="Unassembled WGS sequence"/>
</dbReference>
<keyword evidence="2" id="KW-0472">Membrane</keyword>
<dbReference type="EMBL" id="JBHTCH010000014">
    <property type="protein sequence ID" value="MFC7360707.1"/>
    <property type="molecule type" value="Genomic_DNA"/>
</dbReference>
<feature type="compositionally biased region" description="Basic and acidic residues" evidence="1">
    <location>
        <begin position="81"/>
        <end position="91"/>
    </location>
</feature>
<evidence type="ECO:0000256" key="2">
    <source>
        <dbReference type="SAM" id="Phobius"/>
    </source>
</evidence>
<feature type="region of interest" description="Disordered" evidence="1">
    <location>
        <begin position="63"/>
        <end position="91"/>
    </location>
</feature>
<gene>
    <name evidence="3" type="ORF">ACFQO6_10530</name>
</gene>